<dbReference type="GO" id="GO:0003688">
    <property type="term" value="F:DNA replication origin binding"/>
    <property type="evidence" value="ECO:0007669"/>
    <property type="project" value="TreeGrafter"/>
</dbReference>
<feature type="domain" description="Origin recognition complex subunit 3 winged helix C-terminal" evidence="1">
    <location>
        <begin position="569"/>
        <end position="715"/>
    </location>
</feature>
<evidence type="ECO:0000259" key="1">
    <source>
        <dbReference type="Pfam" id="PF18137"/>
    </source>
</evidence>
<organism evidence="2 3">
    <name type="scientific">Malassezia arunalokei</name>
    <dbReference type="NCBI Taxonomy" id="1514897"/>
    <lineage>
        <taxon>Eukaryota</taxon>
        <taxon>Fungi</taxon>
        <taxon>Dikarya</taxon>
        <taxon>Basidiomycota</taxon>
        <taxon>Ustilaginomycotina</taxon>
        <taxon>Malasseziomycetes</taxon>
        <taxon>Malasseziales</taxon>
        <taxon>Malasseziaceae</taxon>
        <taxon>Malassezia</taxon>
    </lineage>
</organism>
<evidence type="ECO:0000313" key="3">
    <source>
        <dbReference type="Proteomes" id="UP001217582"/>
    </source>
</evidence>
<dbReference type="InterPro" id="IPR040855">
    <property type="entry name" value="ORC_WH_C"/>
</dbReference>
<sequence length="725" mass="80205">MASETSGLLEAEPISIITAEKNPSDECEFYPISLYEKDSVPCRMRSNAFNVTWHGAYERLTSLVHTLYEPCIANVCERTLLNTSPLLPVTILDASGSAVYEAFPTLLMHHLSTLDHVTVQLSPFHCTNISSMLSAFVSQILHHIPCTPEILGLCQAYEPNDLTLVMTAYRAAGLHMPRIVILLHEIQTFPSSVMNDFLRAIMSWSDITLPTPSLHLLITYTAPLPLLPRSKVSHDLYETTTWVTSLFSEQVRMYLDPTTIVLPDKSEFWENVGCAFFAEPRSGLWLGRSIFELVRRRYWHTTASWDAMAQCIRLAYLEHFRTRPLSAFVQGIPDVDTLCAHWTPEIYAELRLSLFSRAAISSDISPRMRELAYNDSALIDALSGLQNDMAVSMSSRATALAALHEVLCVLGLTGAYGTKLGLTGCTAIALEWIPPYTDWDASRTTANALTATTPTAQQVDALLSHLCATLESKQVSELEDGISRRLHTIESNLDAAVAAAVRSTHESLLSVQCAARTKACAQNSKGEALASWVSGIWRKSVELPPSLGLSIWSYDFGEPLSTMLEGAARSTIILALDAPTDTLASMTAAACTAPGQRELSDQAPWYEWEEHISEVHTLRETGTDLVNASVPDVCRLFSLYKDSSRFINLADWYEAFVQSLQGEEVRRKHAGLAMENEDTVASTQMRFSLALNELAYMGIVGPAGRKIEHVSRLIWDLPVNGMHEA</sequence>
<protein>
    <submittedName>
        <fullName evidence="2">Origin recognition complex subunit 3</fullName>
    </submittedName>
</protein>
<dbReference type="PANTHER" id="PTHR12748">
    <property type="entry name" value="ORIGIN RECOGNITION COMPLEX SUBUNIT 3"/>
    <property type="match status" value="1"/>
</dbReference>
<dbReference type="Pfam" id="PF18137">
    <property type="entry name" value="WHD_ORC"/>
    <property type="match status" value="1"/>
</dbReference>
<dbReference type="Proteomes" id="UP001217582">
    <property type="component" value="Chromosome 1"/>
</dbReference>
<gene>
    <name evidence="2" type="primary">ORC3</name>
    <name evidence="2" type="ORF">MARU1_000516</name>
</gene>
<keyword evidence="3" id="KW-1185">Reference proteome</keyword>
<proteinExistence type="predicted"/>
<dbReference type="GO" id="GO:0005656">
    <property type="term" value="C:nuclear pre-replicative complex"/>
    <property type="evidence" value="ECO:0007669"/>
    <property type="project" value="TreeGrafter"/>
</dbReference>
<dbReference type="EMBL" id="CP119916">
    <property type="protein sequence ID" value="WFD14510.1"/>
    <property type="molecule type" value="Genomic_DNA"/>
</dbReference>
<dbReference type="GO" id="GO:0005664">
    <property type="term" value="C:nuclear origin of replication recognition complex"/>
    <property type="evidence" value="ECO:0007669"/>
    <property type="project" value="InterPro"/>
</dbReference>
<reference evidence="2 3" key="1">
    <citation type="submission" date="2023-03" db="EMBL/GenBank/DDBJ databases">
        <title>Mating type loci evolution in Malassezia.</title>
        <authorList>
            <person name="Coelho M.A."/>
        </authorList>
    </citation>
    <scope>NUCLEOTIDE SEQUENCE [LARGE SCALE GENOMIC DNA]</scope>
    <source>
        <strain evidence="2 3">CBS 13387</strain>
    </source>
</reference>
<name>A0AAJ5YYY4_9BASI</name>
<dbReference type="PANTHER" id="PTHR12748:SF0">
    <property type="entry name" value="ORIGIN RECOGNITION COMPLEX SUBUNIT 3"/>
    <property type="match status" value="1"/>
</dbReference>
<accession>A0AAJ5YYY4</accession>
<dbReference type="GO" id="GO:0031261">
    <property type="term" value="C:DNA replication preinitiation complex"/>
    <property type="evidence" value="ECO:0007669"/>
    <property type="project" value="TreeGrafter"/>
</dbReference>
<evidence type="ECO:0000313" key="2">
    <source>
        <dbReference type="EMBL" id="WFD14510.1"/>
    </source>
</evidence>
<dbReference type="InterPro" id="IPR020795">
    <property type="entry name" value="ORC3"/>
</dbReference>
<dbReference type="AlphaFoldDB" id="A0AAJ5YYY4"/>
<dbReference type="GO" id="GO:0006270">
    <property type="term" value="P:DNA replication initiation"/>
    <property type="evidence" value="ECO:0007669"/>
    <property type="project" value="TreeGrafter"/>
</dbReference>